<name>A0A8D5ANG6_9GAMM</name>
<dbReference type="Proteomes" id="UP000824988">
    <property type="component" value="Chromosome"/>
</dbReference>
<reference evidence="1" key="1">
    <citation type="submission" date="2019-06" db="EMBL/GenBank/DDBJ databases">
        <title>Complete genome sequence of Methylogaea oryzae strain JCM16910.</title>
        <authorList>
            <person name="Asakawa S."/>
        </authorList>
    </citation>
    <scope>NUCLEOTIDE SEQUENCE</scope>
    <source>
        <strain evidence="1">E10</strain>
    </source>
</reference>
<organism evidence="1 2">
    <name type="scientific">Methylogaea oryzae</name>
    <dbReference type="NCBI Taxonomy" id="1295382"/>
    <lineage>
        <taxon>Bacteria</taxon>
        <taxon>Pseudomonadati</taxon>
        <taxon>Pseudomonadota</taxon>
        <taxon>Gammaproteobacteria</taxon>
        <taxon>Methylococcales</taxon>
        <taxon>Methylococcaceae</taxon>
        <taxon>Methylogaea</taxon>
    </lineage>
</organism>
<dbReference type="RefSeq" id="WP_054773742.1">
    <property type="nucleotide sequence ID" value="NZ_AP019782.1"/>
</dbReference>
<proteinExistence type="predicted"/>
<accession>A0A8D5ANG6</accession>
<dbReference type="EMBL" id="AP019782">
    <property type="protein sequence ID" value="BBL72075.1"/>
    <property type="molecule type" value="Genomic_DNA"/>
</dbReference>
<sequence length="170" mass="19007">MDLLDFQGEALYFDEGLDPAVTALLAQASRDYGDGGAERPLQQAYRAAPESLAVLVALYRFYYYQHRLDDAWRIAEAALAVSGARLDLPRDWRELDRDYIGLAAQRSMTLLRFHLLALKASAYLRLRLGQGDEGEALLEKLAQLDDHDRLGAGALLQVIRQSRGLTVVET</sequence>
<evidence type="ECO:0000313" key="1">
    <source>
        <dbReference type="EMBL" id="BBL72075.1"/>
    </source>
</evidence>
<protein>
    <submittedName>
        <fullName evidence="1">Uncharacterized protein</fullName>
    </submittedName>
</protein>
<evidence type="ECO:0000313" key="2">
    <source>
        <dbReference type="Proteomes" id="UP000824988"/>
    </source>
</evidence>
<dbReference type="KEGG" id="moz:MoryE10_26810"/>
<dbReference type="AlphaFoldDB" id="A0A8D5ANG6"/>
<keyword evidence="2" id="KW-1185">Reference proteome</keyword>
<gene>
    <name evidence="1" type="ORF">MoryE10_26810</name>
</gene>